<evidence type="ECO:0000313" key="4">
    <source>
        <dbReference type="Proteomes" id="UP000315395"/>
    </source>
</evidence>
<dbReference type="Proteomes" id="UP000315395">
    <property type="component" value="Chromosome"/>
</dbReference>
<dbReference type="EMBL" id="CP041616">
    <property type="protein sequence ID" value="QDO88553.1"/>
    <property type="molecule type" value="Genomic_DNA"/>
</dbReference>
<protein>
    <submittedName>
        <fullName evidence="3">Alpha/beta hydrolase</fullName>
    </submittedName>
</protein>
<keyword evidence="1" id="KW-1133">Transmembrane helix</keyword>
<dbReference type="GO" id="GO:0016787">
    <property type="term" value="F:hydrolase activity"/>
    <property type="evidence" value="ECO:0007669"/>
    <property type="project" value="UniProtKB-KW"/>
</dbReference>
<dbReference type="AlphaFoldDB" id="A0A516GAK3"/>
<dbReference type="SUPFAM" id="SSF53474">
    <property type="entry name" value="alpha/beta-Hydrolases"/>
    <property type="match status" value="1"/>
</dbReference>
<dbReference type="InterPro" id="IPR000073">
    <property type="entry name" value="AB_hydrolase_1"/>
</dbReference>
<dbReference type="InterPro" id="IPR029058">
    <property type="entry name" value="AB_hydrolase_fold"/>
</dbReference>
<dbReference type="KEGG" id="orz:FNH13_09550"/>
<evidence type="ECO:0000259" key="2">
    <source>
        <dbReference type="Pfam" id="PF12697"/>
    </source>
</evidence>
<gene>
    <name evidence="3" type="ORF">FNH13_09550</name>
</gene>
<feature type="domain" description="AB hydrolase-1" evidence="2">
    <location>
        <begin position="193"/>
        <end position="364"/>
    </location>
</feature>
<dbReference type="Gene3D" id="3.40.50.1820">
    <property type="entry name" value="alpha/beta hydrolase"/>
    <property type="match status" value="1"/>
</dbReference>
<keyword evidence="1" id="KW-0812">Transmembrane</keyword>
<keyword evidence="1" id="KW-0472">Membrane</keyword>
<dbReference type="Pfam" id="PF12697">
    <property type="entry name" value="Abhydrolase_6"/>
    <property type="match status" value="1"/>
</dbReference>
<keyword evidence="4" id="KW-1185">Reference proteome</keyword>
<evidence type="ECO:0000256" key="1">
    <source>
        <dbReference type="SAM" id="Phobius"/>
    </source>
</evidence>
<feature type="transmembrane region" description="Helical" evidence="1">
    <location>
        <begin position="29"/>
        <end position="53"/>
    </location>
</feature>
<dbReference type="OrthoDB" id="8111537at2"/>
<sequence>MPNWTNRTPSTSRRCSVVEVRVRPKISTVLAVGGVGSAVGAALASLGVATYFARRVVTPEHEKKDDTEIRAVDDGDGPRTITLVAAPHTLSPGRYGLWLERGAGHARVGEVISSDLAPRRAHDRTVVRELIGVDDGLLEPGPARWNSYYYCGDPHSAVGLDFDNVEVPAEIGDLPAWQVPPRSAQDRPGQWAICVHGRSAKREETIRALPLLHDLGYTTLVPMYRNDIGAPRSVDGRYNLGLSEWRDVEAAIAYAVSQGAKTVTLVGWSMGGAIVLQTLDRSDYARYVDKVVLDCPVIDWGVVLTHNADLNKIPRAASMLGKLLMGRKATRHLVGVAEPLDIAVTNWVARADELSHPILLMHSRTDDVVPYGPSEQLAEKRPDLITLDLWDGPMHCREWNTDAERWERTVREFLS</sequence>
<keyword evidence="3" id="KW-0378">Hydrolase</keyword>
<reference evidence="3 4" key="1">
    <citation type="submission" date="2019-07" db="EMBL/GenBank/DDBJ databases">
        <title>complete genome sequencing of Ornithinimicrobium sp. H23M54.</title>
        <authorList>
            <person name="Bae J.-W."/>
            <person name="Lee S.-Y."/>
        </authorList>
    </citation>
    <scope>NUCLEOTIDE SEQUENCE [LARGE SCALE GENOMIC DNA]</scope>
    <source>
        <strain evidence="3 4">H23M54</strain>
    </source>
</reference>
<accession>A0A516GAK3</accession>
<evidence type="ECO:0000313" key="3">
    <source>
        <dbReference type="EMBL" id="QDO88553.1"/>
    </source>
</evidence>
<proteinExistence type="predicted"/>
<name>A0A516GAK3_9MICO</name>
<organism evidence="3 4">
    <name type="scientific">Ornithinimicrobium ciconiae</name>
    <dbReference type="NCBI Taxonomy" id="2594265"/>
    <lineage>
        <taxon>Bacteria</taxon>
        <taxon>Bacillati</taxon>
        <taxon>Actinomycetota</taxon>
        <taxon>Actinomycetes</taxon>
        <taxon>Micrococcales</taxon>
        <taxon>Ornithinimicrobiaceae</taxon>
        <taxon>Ornithinimicrobium</taxon>
    </lineage>
</organism>